<dbReference type="FunFam" id="3.20.20.140:FF:000023">
    <property type="entry name" value="N-acetylglucosamine-6-phosphate deacetylase"/>
    <property type="match status" value="1"/>
</dbReference>
<evidence type="ECO:0000256" key="10">
    <source>
        <dbReference type="PIRSR" id="PIRSR038994-2"/>
    </source>
</evidence>
<protein>
    <recommendedName>
        <fullName evidence="3 8">N-acetylglucosamine-6-phosphate deacetylase</fullName>
        <ecNumber evidence="2 8">3.5.1.25</ecNumber>
    </recommendedName>
</protein>
<keyword evidence="14" id="KW-1185">Reference proteome</keyword>
<dbReference type="AlphaFoldDB" id="A0A9N9THY6"/>
<keyword evidence="6 8" id="KW-0119">Carbohydrate metabolism</keyword>
<dbReference type="PANTHER" id="PTHR11113">
    <property type="entry name" value="N-ACETYLGLUCOSAMINE-6-PHOSPHATE DEACETYLASE"/>
    <property type="match status" value="1"/>
</dbReference>
<dbReference type="Proteomes" id="UP001153712">
    <property type="component" value="Chromosome 12"/>
</dbReference>
<evidence type="ECO:0000313" key="13">
    <source>
        <dbReference type="EMBL" id="CAG9856620.1"/>
    </source>
</evidence>
<dbReference type="SUPFAM" id="SSF51556">
    <property type="entry name" value="Metallo-dependent hydrolases"/>
    <property type="match status" value="1"/>
</dbReference>
<reference evidence="13" key="1">
    <citation type="submission" date="2022-01" db="EMBL/GenBank/DDBJ databases">
        <authorList>
            <person name="King R."/>
        </authorList>
    </citation>
    <scope>NUCLEOTIDE SEQUENCE</scope>
</reference>
<dbReference type="Pfam" id="PF01979">
    <property type="entry name" value="Amidohydro_1"/>
    <property type="match status" value="1"/>
</dbReference>
<evidence type="ECO:0000256" key="3">
    <source>
        <dbReference type="ARBA" id="ARBA00018029"/>
    </source>
</evidence>
<proteinExistence type="inferred from homology"/>
<comment type="similarity">
    <text evidence="1 8">Belongs to the metallo-dependent hydrolases superfamily. NagA family.</text>
</comment>
<comment type="catalytic activity">
    <reaction evidence="7 8">
        <text>N-acetyl-D-glucosamine 6-phosphate + H2O = D-glucosamine 6-phosphate + acetate</text>
        <dbReference type="Rhea" id="RHEA:22936"/>
        <dbReference type="ChEBI" id="CHEBI:15377"/>
        <dbReference type="ChEBI" id="CHEBI:30089"/>
        <dbReference type="ChEBI" id="CHEBI:57513"/>
        <dbReference type="ChEBI" id="CHEBI:58725"/>
        <dbReference type="EC" id="3.5.1.25"/>
    </reaction>
</comment>
<evidence type="ECO:0000256" key="2">
    <source>
        <dbReference type="ARBA" id="ARBA00011899"/>
    </source>
</evidence>
<evidence type="ECO:0000256" key="8">
    <source>
        <dbReference type="PIRNR" id="PIRNR038994"/>
    </source>
</evidence>
<feature type="active site" description="Proton donor/acceptor" evidence="9">
    <location>
        <position position="316"/>
    </location>
</feature>
<dbReference type="InterPro" id="IPR032466">
    <property type="entry name" value="Metal_Hydrolase"/>
</dbReference>
<evidence type="ECO:0000256" key="4">
    <source>
        <dbReference type="ARBA" id="ARBA00022723"/>
    </source>
</evidence>
<dbReference type="NCBIfam" id="TIGR00221">
    <property type="entry name" value="nagA"/>
    <property type="match status" value="1"/>
</dbReference>
<dbReference type="GO" id="GO:0046872">
    <property type="term" value="F:metal ion binding"/>
    <property type="evidence" value="ECO:0007669"/>
    <property type="project" value="UniProtKB-KW"/>
</dbReference>
<feature type="binding site" evidence="11">
    <location>
        <position position="165"/>
    </location>
    <ligand>
        <name>Zn(2+)</name>
        <dbReference type="ChEBI" id="CHEBI:29105"/>
    </ligand>
</feature>
<dbReference type="EC" id="3.5.1.25" evidence="2 8"/>
<comment type="cofactor">
    <cofactor evidence="11">
        <name>a divalent metal cation</name>
        <dbReference type="ChEBI" id="CHEBI:60240"/>
    </cofactor>
    <text evidence="11">Binds 1 divalent metal cation per subunit.</text>
</comment>
<keyword evidence="5 8" id="KW-0378">Hydrolase</keyword>
<evidence type="ECO:0000256" key="6">
    <source>
        <dbReference type="ARBA" id="ARBA00023277"/>
    </source>
</evidence>
<dbReference type="GO" id="GO:0019262">
    <property type="term" value="P:N-acetylneuraminate catabolic process"/>
    <property type="evidence" value="ECO:0007669"/>
    <property type="project" value="UniProtKB-ARBA"/>
</dbReference>
<dbReference type="PANTHER" id="PTHR11113:SF14">
    <property type="entry name" value="N-ACETYLGLUCOSAMINE-6-PHOSPHATE DEACETYLASE"/>
    <property type="match status" value="1"/>
</dbReference>
<feature type="binding site" evidence="10">
    <location>
        <begin position="258"/>
        <end position="259"/>
    </location>
    <ligand>
        <name>substrate</name>
    </ligand>
</feature>
<organism evidence="13 14">
    <name type="scientific">Phyllotreta striolata</name>
    <name type="common">Striped flea beetle</name>
    <name type="synonym">Crioceris striolata</name>
    <dbReference type="NCBI Taxonomy" id="444603"/>
    <lineage>
        <taxon>Eukaryota</taxon>
        <taxon>Metazoa</taxon>
        <taxon>Ecdysozoa</taxon>
        <taxon>Arthropoda</taxon>
        <taxon>Hexapoda</taxon>
        <taxon>Insecta</taxon>
        <taxon>Pterygota</taxon>
        <taxon>Neoptera</taxon>
        <taxon>Endopterygota</taxon>
        <taxon>Coleoptera</taxon>
        <taxon>Polyphaga</taxon>
        <taxon>Cucujiformia</taxon>
        <taxon>Chrysomeloidea</taxon>
        <taxon>Chrysomelidae</taxon>
        <taxon>Galerucinae</taxon>
        <taxon>Alticini</taxon>
        <taxon>Phyllotreta</taxon>
    </lineage>
</organism>
<dbReference type="OrthoDB" id="10264777at2759"/>
<evidence type="ECO:0000256" key="9">
    <source>
        <dbReference type="PIRSR" id="PIRSR038994-1"/>
    </source>
</evidence>
<dbReference type="InterPro" id="IPR011059">
    <property type="entry name" value="Metal-dep_hydrolase_composite"/>
</dbReference>
<feature type="binding site" evidence="11">
    <location>
        <position position="255"/>
    </location>
    <ligand>
        <name>Zn(2+)</name>
        <dbReference type="ChEBI" id="CHEBI:29105"/>
    </ligand>
</feature>
<keyword evidence="4 11" id="KW-0479">Metal-binding</keyword>
<dbReference type="GO" id="GO:0106279">
    <property type="term" value="P:negative regulation of UDP-N-acetylglucosamine biosynthetic process"/>
    <property type="evidence" value="ECO:0007669"/>
    <property type="project" value="UniProtKB-ARBA"/>
</dbReference>
<dbReference type="SUPFAM" id="SSF51338">
    <property type="entry name" value="Composite domain of metallo-dependent hydrolases"/>
    <property type="match status" value="1"/>
</dbReference>
<evidence type="ECO:0000313" key="14">
    <source>
        <dbReference type="Proteomes" id="UP001153712"/>
    </source>
</evidence>
<evidence type="ECO:0000256" key="1">
    <source>
        <dbReference type="ARBA" id="ARBA00010716"/>
    </source>
</evidence>
<dbReference type="Gene3D" id="2.30.40.10">
    <property type="entry name" value="Urease, subunit C, domain 1"/>
    <property type="match status" value="1"/>
</dbReference>
<feature type="binding site" evidence="10">
    <location>
        <position position="294"/>
    </location>
    <ligand>
        <name>substrate</name>
    </ligand>
</feature>
<dbReference type="GO" id="GO:0008448">
    <property type="term" value="F:N-acetylglucosamine-6-phosphate deacetylase activity"/>
    <property type="evidence" value="ECO:0007669"/>
    <property type="project" value="UniProtKB-UniRule"/>
</dbReference>
<evidence type="ECO:0000256" key="11">
    <source>
        <dbReference type="PIRSR" id="PIRSR038994-3"/>
    </source>
</evidence>
<feature type="binding site" evidence="10">
    <location>
        <position position="266"/>
    </location>
    <ligand>
        <name>substrate</name>
    </ligand>
</feature>
<sequence length="429" mass="47652">MLNQLDSAHQRERETSFFANPSQEFLADIPHQDIITKFWNCRILKKGRFLEEDLYVRNGKIIDSEELFYNEKKVPHFDVDCKGMYIAPGLIDLQINGGFGFDFSYYKDTELAVKTVAKRLLSHGVTAFCPTIVTSPNYIYHDILPKIKKTKGSGHGAAVLGVHAEGPFINKEKKGAHPEKFITDHRGTMLSIKEAYGSHGYENIAIITLAPELRHTDQIIRKLKKDGIVVSLGHTTANLTQSESAVKHGATFITHLFNAMLPFHHRDPGIVGLLSSDQIDLEKLYYGIISDGIHTHACALRMAHKVHPNGMVLITDALSALGLSDGRHTIGQMDIEIKNGVAYIAGTNTLCGSTSTMLDCVKFFHKSTGCSMAFALQCASWHPAKVLHIEKQKGTLEVGADADFIIINEYFDLFSTWVAGEMVHKTTNL</sequence>
<name>A0A9N9THY6_PHYSR</name>
<dbReference type="GO" id="GO:0006046">
    <property type="term" value="P:N-acetylglucosamine catabolic process"/>
    <property type="evidence" value="ECO:0007669"/>
    <property type="project" value="TreeGrafter"/>
</dbReference>
<feature type="binding site" evidence="10">
    <location>
        <begin position="350"/>
        <end position="352"/>
    </location>
    <ligand>
        <name>substrate</name>
    </ligand>
</feature>
<feature type="binding site" evidence="11">
    <location>
        <position position="234"/>
    </location>
    <ligand>
        <name>Zn(2+)</name>
        <dbReference type="ChEBI" id="CHEBI:29105"/>
    </ligand>
</feature>
<evidence type="ECO:0000259" key="12">
    <source>
        <dbReference type="Pfam" id="PF01979"/>
    </source>
</evidence>
<feature type="domain" description="Amidohydrolase-related" evidence="12">
    <location>
        <begin position="85"/>
        <end position="421"/>
    </location>
</feature>
<dbReference type="CDD" id="cd00854">
    <property type="entry name" value="NagA"/>
    <property type="match status" value="1"/>
</dbReference>
<dbReference type="Gene3D" id="3.20.20.140">
    <property type="entry name" value="Metal-dependent hydrolases"/>
    <property type="match status" value="1"/>
</dbReference>
<dbReference type="PIRSF" id="PIRSF038994">
    <property type="entry name" value="NagA"/>
    <property type="match status" value="1"/>
</dbReference>
<evidence type="ECO:0000256" key="7">
    <source>
        <dbReference type="ARBA" id="ARBA00047647"/>
    </source>
</evidence>
<evidence type="ECO:0000256" key="5">
    <source>
        <dbReference type="ARBA" id="ARBA00022801"/>
    </source>
</evidence>
<dbReference type="InterPro" id="IPR003764">
    <property type="entry name" value="GlcNAc_6-P_deAcase"/>
</dbReference>
<dbReference type="InterPro" id="IPR006680">
    <property type="entry name" value="Amidohydro-rel"/>
</dbReference>
<feature type="binding site" evidence="10">
    <location>
        <position position="176"/>
    </location>
    <ligand>
        <name>substrate</name>
    </ligand>
</feature>
<gene>
    <name evidence="13" type="ORF">PHYEVI_LOCUS3040</name>
</gene>
<accession>A0A9N9THY6</accession>
<dbReference type="EMBL" id="OU900105">
    <property type="protein sequence ID" value="CAG9856620.1"/>
    <property type="molecule type" value="Genomic_DNA"/>
</dbReference>